<evidence type="ECO:0000256" key="1">
    <source>
        <dbReference type="ARBA" id="ARBA00011975"/>
    </source>
</evidence>
<dbReference type="AlphaFoldDB" id="A0A3R7I6A4"/>
<dbReference type="EC" id="2.1.1.37" evidence="1"/>
<dbReference type="InterPro" id="IPR001525">
    <property type="entry name" value="C5_MeTfrase"/>
</dbReference>
<dbReference type="OrthoDB" id="9813719at2"/>
<dbReference type="GO" id="GO:0044027">
    <property type="term" value="P:negative regulation of gene expression via chromosomal CpG island methylation"/>
    <property type="evidence" value="ECO:0007669"/>
    <property type="project" value="TreeGrafter"/>
</dbReference>
<comment type="caution">
    <text evidence="6">Lacks conserved residue(s) required for the propagation of feature annotation.</text>
</comment>
<comment type="similarity">
    <text evidence="6">Belongs to the class I-like SAM-binding methyltransferase superfamily. C5-methyltransferase family.</text>
</comment>
<dbReference type="Gene3D" id="3.40.50.150">
    <property type="entry name" value="Vaccinia Virus protein VP39"/>
    <property type="match status" value="1"/>
</dbReference>
<dbReference type="Pfam" id="PF00145">
    <property type="entry name" value="DNA_methylase"/>
    <property type="match status" value="1"/>
</dbReference>
<evidence type="ECO:0000256" key="4">
    <source>
        <dbReference type="ARBA" id="ARBA00022691"/>
    </source>
</evidence>
<comment type="caution">
    <text evidence="7">The sequence shown here is derived from an EMBL/GenBank/DDBJ whole genome shotgun (WGS) entry which is preliminary data.</text>
</comment>
<dbReference type="PRINTS" id="PR00105">
    <property type="entry name" value="C5METTRFRASE"/>
</dbReference>
<dbReference type="EMBL" id="JNAD02000002">
    <property type="protein sequence ID" value="RKM97929.1"/>
    <property type="molecule type" value="Genomic_DNA"/>
</dbReference>
<keyword evidence="3 6" id="KW-0808">Transferase</keyword>
<dbReference type="GO" id="GO:0003677">
    <property type="term" value="F:DNA binding"/>
    <property type="evidence" value="ECO:0007669"/>
    <property type="project" value="TreeGrafter"/>
</dbReference>
<reference evidence="7 8" key="1">
    <citation type="journal article" date="2014" name="Genome Announc.">
        <title>Draft Genome Sequence of Streptomyces fradiae ATCC 19609, a Strain Highly Sensitive to Antibiotics.</title>
        <authorList>
            <person name="Bekker O.B."/>
            <person name="Klimina K.M."/>
            <person name="Vatlin A.A."/>
            <person name="Zakharevich N.V."/>
            <person name="Kasianov A.S."/>
            <person name="Danilenko V.N."/>
        </authorList>
    </citation>
    <scope>NUCLEOTIDE SEQUENCE [LARGE SCALE GENOMIC DNA]</scope>
    <source>
        <strain evidence="7 8">ATCC 19609</strain>
    </source>
</reference>
<keyword evidence="5" id="KW-0680">Restriction system</keyword>
<evidence type="ECO:0000256" key="6">
    <source>
        <dbReference type="PROSITE-ProRule" id="PRU01016"/>
    </source>
</evidence>
<dbReference type="PANTHER" id="PTHR10629">
    <property type="entry name" value="CYTOSINE-SPECIFIC METHYLTRANSFERASE"/>
    <property type="match status" value="1"/>
</dbReference>
<name>A0A3R7I6A4_9ACTN</name>
<dbReference type="InterPro" id="IPR029063">
    <property type="entry name" value="SAM-dependent_MTases_sf"/>
</dbReference>
<organism evidence="7 8">
    <name type="scientific">Streptomyces xinghaiensis</name>
    <dbReference type="NCBI Taxonomy" id="1038928"/>
    <lineage>
        <taxon>Bacteria</taxon>
        <taxon>Bacillati</taxon>
        <taxon>Actinomycetota</taxon>
        <taxon>Actinomycetes</taxon>
        <taxon>Kitasatosporales</taxon>
        <taxon>Streptomycetaceae</taxon>
        <taxon>Streptomyces</taxon>
    </lineage>
</organism>
<dbReference type="GO" id="GO:0009307">
    <property type="term" value="P:DNA restriction-modification system"/>
    <property type="evidence" value="ECO:0007669"/>
    <property type="project" value="UniProtKB-KW"/>
</dbReference>
<dbReference type="Gene3D" id="3.90.120.10">
    <property type="entry name" value="DNA Methylase, subunit A, domain 2"/>
    <property type="match status" value="1"/>
</dbReference>
<dbReference type="Proteomes" id="UP000028058">
    <property type="component" value="Unassembled WGS sequence"/>
</dbReference>
<dbReference type="GO" id="GO:0032259">
    <property type="term" value="P:methylation"/>
    <property type="evidence" value="ECO:0007669"/>
    <property type="project" value="UniProtKB-KW"/>
</dbReference>
<sequence length="327" mass="34977">MPARARLTSVDVCSGAGGLALGLEAAGFDPVALVENDPKACATLRANRPRWNVLELDLLDFDPEEHRYVYDVDLLSAGLPRVKSNASVKRAEDRYEQELLRAAIWLVPGIRPRAVLIENVPELVQSDAYADIRGFVHEELEHLGYRLHWQVLNASGFGIPQDRKQGLLVALRDDLADGFRWPTPDAVPPQTVGEALKKSMASAGWPHAEAWADRACRIAPAIVGGSKNRGGADLGPTGTKRSWAALGVNGGSIGDEPPGPDFPWLPDGDPKLLPKLTVPQVAVLQGMPPDWVLAGGKTSSYRQLGHACPPPLAQALGETVAEALGGS</sequence>
<keyword evidence="2 6" id="KW-0489">Methyltransferase</keyword>
<evidence type="ECO:0000256" key="3">
    <source>
        <dbReference type="ARBA" id="ARBA00022679"/>
    </source>
</evidence>
<gene>
    <name evidence="7" type="ORF">SFRA_005135</name>
</gene>
<evidence type="ECO:0000313" key="8">
    <source>
        <dbReference type="Proteomes" id="UP000028058"/>
    </source>
</evidence>
<evidence type="ECO:0000313" key="7">
    <source>
        <dbReference type="EMBL" id="RKM97929.1"/>
    </source>
</evidence>
<dbReference type="RefSeq" id="WP_043461816.1">
    <property type="nucleotide sequence ID" value="NZ_CP134822.1"/>
</dbReference>
<keyword evidence="4 6" id="KW-0949">S-adenosyl-L-methionine</keyword>
<dbReference type="GO" id="GO:0003886">
    <property type="term" value="F:DNA (cytosine-5-)-methyltransferase activity"/>
    <property type="evidence" value="ECO:0007669"/>
    <property type="project" value="UniProtKB-EC"/>
</dbReference>
<protein>
    <recommendedName>
        <fullName evidence="1">DNA (cytosine-5-)-methyltransferase</fullName>
        <ecNumber evidence="1">2.1.1.37</ecNumber>
    </recommendedName>
</protein>
<evidence type="ECO:0000256" key="5">
    <source>
        <dbReference type="ARBA" id="ARBA00022747"/>
    </source>
</evidence>
<dbReference type="PROSITE" id="PS51679">
    <property type="entry name" value="SAM_MT_C5"/>
    <property type="match status" value="1"/>
</dbReference>
<evidence type="ECO:0000256" key="2">
    <source>
        <dbReference type="ARBA" id="ARBA00022603"/>
    </source>
</evidence>
<dbReference type="InterPro" id="IPR050390">
    <property type="entry name" value="C5-Methyltransferase"/>
</dbReference>
<proteinExistence type="inferred from homology"/>
<dbReference type="PANTHER" id="PTHR10629:SF52">
    <property type="entry name" value="DNA (CYTOSINE-5)-METHYLTRANSFERASE 1"/>
    <property type="match status" value="1"/>
</dbReference>
<accession>A0A3R7I6A4</accession>
<keyword evidence="8" id="KW-1185">Reference proteome</keyword>
<dbReference type="SUPFAM" id="SSF53335">
    <property type="entry name" value="S-adenosyl-L-methionine-dependent methyltransferases"/>
    <property type="match status" value="1"/>
</dbReference>